<dbReference type="InterPro" id="IPR051678">
    <property type="entry name" value="AGP_Transferase"/>
</dbReference>
<comment type="caution">
    <text evidence="2">The sequence shown here is derived from an EMBL/GenBank/DDBJ whole genome shotgun (WGS) entry which is preliminary data.</text>
</comment>
<name>A0A2K3Q8I6_9HYPO</name>
<evidence type="ECO:0000259" key="1">
    <source>
        <dbReference type="Pfam" id="PF01636"/>
    </source>
</evidence>
<dbReference type="Gene3D" id="3.90.1200.10">
    <property type="match status" value="1"/>
</dbReference>
<protein>
    <recommendedName>
        <fullName evidence="1">Aminoglycoside phosphotransferase domain-containing protein</fullName>
    </recommendedName>
</protein>
<dbReference type="InterPro" id="IPR011009">
    <property type="entry name" value="Kinase-like_dom_sf"/>
</dbReference>
<dbReference type="PANTHER" id="PTHR21310:SF37">
    <property type="entry name" value="AMINOGLYCOSIDE PHOSPHOTRANSFERASE DOMAIN-CONTAINING PROTEIN"/>
    <property type="match status" value="1"/>
</dbReference>
<dbReference type="EMBL" id="NRSZ01001021">
    <property type="protein sequence ID" value="PNY23876.1"/>
    <property type="molecule type" value="Genomic_DNA"/>
</dbReference>
<organism evidence="2 3">
    <name type="scientific">Tolypocladium capitatum</name>
    <dbReference type="NCBI Taxonomy" id="45235"/>
    <lineage>
        <taxon>Eukaryota</taxon>
        <taxon>Fungi</taxon>
        <taxon>Dikarya</taxon>
        <taxon>Ascomycota</taxon>
        <taxon>Pezizomycotina</taxon>
        <taxon>Sordariomycetes</taxon>
        <taxon>Hypocreomycetidae</taxon>
        <taxon>Hypocreales</taxon>
        <taxon>Ophiocordycipitaceae</taxon>
        <taxon>Tolypocladium</taxon>
    </lineage>
</organism>
<feature type="domain" description="Aminoglycoside phosphotransferase" evidence="1">
    <location>
        <begin position="146"/>
        <end position="361"/>
    </location>
</feature>
<evidence type="ECO:0000313" key="2">
    <source>
        <dbReference type="EMBL" id="PNY23876.1"/>
    </source>
</evidence>
<dbReference type="AlphaFoldDB" id="A0A2K3Q8I6"/>
<dbReference type="Proteomes" id="UP000236621">
    <property type="component" value="Unassembled WGS sequence"/>
</dbReference>
<proteinExistence type="predicted"/>
<dbReference type="PANTHER" id="PTHR21310">
    <property type="entry name" value="AMINOGLYCOSIDE PHOSPHOTRANSFERASE-RELATED-RELATED"/>
    <property type="match status" value="1"/>
</dbReference>
<dbReference type="InterPro" id="IPR002575">
    <property type="entry name" value="Aminoglycoside_PTrfase"/>
</dbReference>
<accession>A0A2K3Q8I6</accession>
<gene>
    <name evidence="2" type="ORF">TCAP_06180</name>
</gene>
<dbReference type="STRING" id="45235.A0A2K3Q8I6"/>
<dbReference type="SUPFAM" id="SSF56112">
    <property type="entry name" value="Protein kinase-like (PK-like)"/>
    <property type="match status" value="1"/>
</dbReference>
<dbReference type="Pfam" id="PF01636">
    <property type="entry name" value="APH"/>
    <property type="match status" value="1"/>
</dbReference>
<reference evidence="2 3" key="1">
    <citation type="submission" date="2017-08" db="EMBL/GenBank/DDBJ databases">
        <title>Harnessing the power of phylogenomics to disentangle the directionality and signatures of interkingdom host jumping in the parasitic fungal genus Tolypocladium.</title>
        <authorList>
            <person name="Quandt C.A."/>
            <person name="Patterson W."/>
            <person name="Spatafora J.W."/>
        </authorList>
    </citation>
    <scope>NUCLEOTIDE SEQUENCE [LARGE SCALE GENOMIC DNA]</scope>
    <source>
        <strain evidence="2 3">CBS 113982</strain>
    </source>
</reference>
<dbReference type="OrthoDB" id="10003767at2759"/>
<evidence type="ECO:0000313" key="3">
    <source>
        <dbReference type="Proteomes" id="UP000236621"/>
    </source>
</evidence>
<sequence length="366" mass="41188">MLYVLLRLVRTRWTAVAVYRSDIWGRLLRYSQYSPATPTETLEADVEATAPETTEPIALVRNTYSLKKASIEINKPRAGSPGPVELGFPTLTGEQEEQLINDFITSLDADAICNLAASYNHGKPCKVLRNTSGSFNVCFFIKFDDDDDDGKVVVRIPIEPVVARPWEKVVSEVATIQYLQQKTSIPVPRIRGHGRGAKLMKDSSATQVYVVADLVEGDMLDKKLLIEGQEEHRKGFYSELIDILAELRKLEFPSIGSLLPNPDGGPHPIPSLPNLKSAKAYMKGQWRFVSDFFSPPVRDEDLDDSRAEIMALHHMEPIFDQFIDPPLDGGPFVLHHMDLRSPNIIVDKFLRIEDVIDWEFALTQQT</sequence>
<keyword evidence="3" id="KW-1185">Reference proteome</keyword>